<organism evidence="1 2">
    <name type="scientific">Cichorium intybus</name>
    <name type="common">Chicory</name>
    <dbReference type="NCBI Taxonomy" id="13427"/>
    <lineage>
        <taxon>Eukaryota</taxon>
        <taxon>Viridiplantae</taxon>
        <taxon>Streptophyta</taxon>
        <taxon>Embryophyta</taxon>
        <taxon>Tracheophyta</taxon>
        <taxon>Spermatophyta</taxon>
        <taxon>Magnoliopsida</taxon>
        <taxon>eudicotyledons</taxon>
        <taxon>Gunneridae</taxon>
        <taxon>Pentapetalae</taxon>
        <taxon>asterids</taxon>
        <taxon>campanulids</taxon>
        <taxon>Asterales</taxon>
        <taxon>Asteraceae</taxon>
        <taxon>Cichorioideae</taxon>
        <taxon>Cichorieae</taxon>
        <taxon>Cichoriinae</taxon>
        <taxon>Cichorium</taxon>
    </lineage>
</organism>
<comment type="caution">
    <text evidence="1">The sequence shown here is derived from an EMBL/GenBank/DDBJ whole genome shotgun (WGS) entry which is preliminary data.</text>
</comment>
<dbReference type="EMBL" id="CM042011">
    <property type="protein sequence ID" value="KAI3766641.1"/>
    <property type="molecule type" value="Genomic_DNA"/>
</dbReference>
<accession>A0ACB9F6R9</accession>
<protein>
    <submittedName>
        <fullName evidence="1">Uncharacterized protein</fullName>
    </submittedName>
</protein>
<sequence>MQEYKRQIHRKSRWSSNGSNGSPNGDGIQAIGRRSHKMIEAFLQSASKGKGSGGQISGHRNTSELGHGLLSRWLSSHHHHGHGGVHDEKSVAHHTVNLLTSTIKVDADQSDLRFCFRIISPTKNYTLQAESTLDQMDWIEKITGVIASLLSSKVPDRCLSGSPMGSSHHRSASDSSSFESSDFDHTGVEEYVSASTYPNPGRLSRISQHHHHHLQSGLKPEKPIDVLHRFAFEKKKNKVKGQRLVFNSMDITQVSIIHHVGIVLLAI</sequence>
<name>A0ACB9F6R9_CICIN</name>
<evidence type="ECO:0000313" key="1">
    <source>
        <dbReference type="EMBL" id="KAI3766641.1"/>
    </source>
</evidence>
<dbReference type="Proteomes" id="UP001055811">
    <property type="component" value="Linkage Group LG03"/>
</dbReference>
<gene>
    <name evidence="1" type="ORF">L2E82_16709</name>
</gene>
<proteinExistence type="predicted"/>
<reference evidence="2" key="1">
    <citation type="journal article" date="2022" name="Mol. Ecol. Resour.">
        <title>The genomes of chicory, endive, great burdock and yacon provide insights into Asteraceae palaeo-polyploidization history and plant inulin production.</title>
        <authorList>
            <person name="Fan W."/>
            <person name="Wang S."/>
            <person name="Wang H."/>
            <person name="Wang A."/>
            <person name="Jiang F."/>
            <person name="Liu H."/>
            <person name="Zhao H."/>
            <person name="Xu D."/>
            <person name="Zhang Y."/>
        </authorList>
    </citation>
    <scope>NUCLEOTIDE SEQUENCE [LARGE SCALE GENOMIC DNA]</scope>
    <source>
        <strain evidence="2">cv. Punajuju</strain>
    </source>
</reference>
<keyword evidence="2" id="KW-1185">Reference proteome</keyword>
<evidence type="ECO:0000313" key="2">
    <source>
        <dbReference type="Proteomes" id="UP001055811"/>
    </source>
</evidence>
<reference evidence="1 2" key="2">
    <citation type="journal article" date="2022" name="Mol. Ecol. Resour.">
        <title>The genomes of chicory, endive, great burdock and yacon provide insights into Asteraceae paleo-polyploidization history and plant inulin production.</title>
        <authorList>
            <person name="Fan W."/>
            <person name="Wang S."/>
            <person name="Wang H."/>
            <person name="Wang A."/>
            <person name="Jiang F."/>
            <person name="Liu H."/>
            <person name="Zhao H."/>
            <person name="Xu D."/>
            <person name="Zhang Y."/>
        </authorList>
    </citation>
    <scope>NUCLEOTIDE SEQUENCE [LARGE SCALE GENOMIC DNA]</scope>
    <source>
        <strain evidence="2">cv. Punajuju</strain>
        <tissue evidence="1">Leaves</tissue>
    </source>
</reference>